<feature type="transmembrane region" description="Helical" evidence="4">
    <location>
        <begin position="47"/>
        <end position="64"/>
    </location>
</feature>
<evidence type="ECO:0000256" key="2">
    <source>
        <dbReference type="ARBA" id="ARBA00022448"/>
    </source>
</evidence>
<evidence type="ECO:0000313" key="6">
    <source>
        <dbReference type="EMBL" id="OGD65540.1"/>
    </source>
</evidence>
<dbReference type="Gene3D" id="3.90.76.10">
    <property type="entry name" value="Dipeptide-binding Protein, Domain 1"/>
    <property type="match status" value="1"/>
</dbReference>
<feature type="domain" description="Solute-binding protein family 5" evidence="5">
    <location>
        <begin position="122"/>
        <end position="289"/>
    </location>
</feature>
<dbReference type="Proteomes" id="UP000178583">
    <property type="component" value="Unassembled WGS sequence"/>
</dbReference>
<keyword evidence="4" id="KW-0812">Transmembrane</keyword>
<reference evidence="6 7" key="1">
    <citation type="journal article" date="2016" name="Nat. Commun.">
        <title>Thousands of microbial genomes shed light on interconnected biogeochemical processes in an aquifer system.</title>
        <authorList>
            <person name="Anantharaman K."/>
            <person name="Brown C.T."/>
            <person name="Hug L.A."/>
            <person name="Sharon I."/>
            <person name="Castelle C.J."/>
            <person name="Probst A.J."/>
            <person name="Thomas B.C."/>
            <person name="Singh A."/>
            <person name="Wilkins M.J."/>
            <person name="Karaoz U."/>
            <person name="Brodie E.L."/>
            <person name="Williams K.H."/>
            <person name="Hubbard S.S."/>
            <person name="Banfield J.F."/>
        </authorList>
    </citation>
    <scope>NUCLEOTIDE SEQUENCE [LARGE SCALE GENOMIC DNA]</scope>
</reference>
<dbReference type="AlphaFoldDB" id="A0A1F5EE28"/>
<dbReference type="Gene3D" id="3.10.105.10">
    <property type="entry name" value="Dipeptide-binding Protein, Domain 3"/>
    <property type="match status" value="1"/>
</dbReference>
<keyword evidence="3" id="KW-0732">Signal</keyword>
<evidence type="ECO:0000259" key="5">
    <source>
        <dbReference type="Pfam" id="PF00496"/>
    </source>
</evidence>
<keyword evidence="4" id="KW-0472">Membrane</keyword>
<dbReference type="GO" id="GO:1904680">
    <property type="term" value="F:peptide transmembrane transporter activity"/>
    <property type="evidence" value="ECO:0007669"/>
    <property type="project" value="TreeGrafter"/>
</dbReference>
<dbReference type="PANTHER" id="PTHR30290:SF9">
    <property type="entry name" value="OLIGOPEPTIDE-BINDING PROTEIN APPA"/>
    <property type="match status" value="1"/>
</dbReference>
<evidence type="ECO:0000256" key="3">
    <source>
        <dbReference type="ARBA" id="ARBA00022729"/>
    </source>
</evidence>
<dbReference type="GO" id="GO:0043190">
    <property type="term" value="C:ATP-binding cassette (ABC) transporter complex"/>
    <property type="evidence" value="ECO:0007669"/>
    <property type="project" value="InterPro"/>
</dbReference>
<comment type="caution">
    <text evidence="6">The sequence shown here is derived from an EMBL/GenBank/DDBJ whole genome shotgun (WGS) entry which is preliminary data.</text>
</comment>
<comment type="similarity">
    <text evidence="1">Belongs to the bacterial solute-binding protein 5 family.</text>
</comment>
<sequence length="504" mass="56705">MKLRLTGGVRGVAGGVFSHLAFASKYLLSCAKRAVSGIKSMQKSERWSLFGLIIIFLILIFIKGREIYLSKTTTVPKSGGVYRELDIGQVDYLNPILAKTDTERSVSRLIYSGLVKVDQSGNIVPDLAQSWEVTPDGLTYTFYLASNIYFNNGAEFDATDVAATIEKIKDPQTKSPFREIWSDVIVTALDRETVSMELPYPYGPFIYNCIQGIVDSIDVEGSLVGSINGTGPYKIEKIATDKSGKISQIELTAGNSNYLNSVLISEVIIDLGKEANGGLGSLEKYTAIFGGSPDDQNFIEQSFTINRYLALIPNIRGEFLADQINRDKIFKDGIFEQEMPLTLLIQDVEIQTSIADKLVEDLKVKNIKLEVLRLSGPEYIQKRQSREFDLLLTGFDFGYDRDPYSYWHTTQLDQENYAGYSDKSSDIALEDARMMQDAGERNKRYDQFFDTMREKSLIKFFEPVECNFFVSGGLKGVEQIIASKPEDRFNSIGNWYLKEGRIKR</sequence>
<dbReference type="STRING" id="1797472.A2215_02735"/>
<proteinExistence type="inferred from homology"/>
<dbReference type="CDD" id="cd00995">
    <property type="entry name" value="PBP2_NikA_DppA_OppA_like"/>
    <property type="match status" value="1"/>
</dbReference>
<dbReference type="Pfam" id="PF00496">
    <property type="entry name" value="SBP_bac_5"/>
    <property type="match status" value="1"/>
</dbReference>
<dbReference type="Gene3D" id="3.40.190.10">
    <property type="entry name" value="Periplasmic binding protein-like II"/>
    <property type="match status" value="1"/>
</dbReference>
<dbReference type="InterPro" id="IPR039424">
    <property type="entry name" value="SBP_5"/>
</dbReference>
<protein>
    <recommendedName>
        <fullName evidence="5">Solute-binding protein family 5 domain-containing protein</fullName>
    </recommendedName>
</protein>
<evidence type="ECO:0000256" key="4">
    <source>
        <dbReference type="SAM" id="Phobius"/>
    </source>
</evidence>
<dbReference type="EMBL" id="MEZY01000010">
    <property type="protein sequence ID" value="OGD65540.1"/>
    <property type="molecule type" value="Genomic_DNA"/>
</dbReference>
<dbReference type="InterPro" id="IPR030678">
    <property type="entry name" value="Peptide/Ni-bd"/>
</dbReference>
<dbReference type="GO" id="GO:0015833">
    <property type="term" value="P:peptide transport"/>
    <property type="evidence" value="ECO:0007669"/>
    <property type="project" value="TreeGrafter"/>
</dbReference>
<dbReference type="PIRSF" id="PIRSF002741">
    <property type="entry name" value="MppA"/>
    <property type="match status" value="1"/>
</dbReference>
<dbReference type="GO" id="GO:0042597">
    <property type="term" value="C:periplasmic space"/>
    <property type="evidence" value="ECO:0007669"/>
    <property type="project" value="UniProtKB-ARBA"/>
</dbReference>
<organism evidence="6 7">
    <name type="scientific">Candidatus Berkelbacteria bacterium RIFOXYA2_FULL_43_10</name>
    <dbReference type="NCBI Taxonomy" id="1797472"/>
    <lineage>
        <taxon>Bacteria</taxon>
        <taxon>Candidatus Berkelbacteria</taxon>
    </lineage>
</organism>
<gene>
    <name evidence="6" type="ORF">A2215_02735</name>
</gene>
<dbReference type="SUPFAM" id="SSF53850">
    <property type="entry name" value="Periplasmic binding protein-like II"/>
    <property type="match status" value="1"/>
</dbReference>
<name>A0A1F5EE28_9BACT</name>
<dbReference type="PANTHER" id="PTHR30290">
    <property type="entry name" value="PERIPLASMIC BINDING COMPONENT OF ABC TRANSPORTER"/>
    <property type="match status" value="1"/>
</dbReference>
<keyword evidence="2" id="KW-0813">Transport</keyword>
<evidence type="ECO:0000313" key="7">
    <source>
        <dbReference type="Proteomes" id="UP000178583"/>
    </source>
</evidence>
<accession>A0A1F5EE28</accession>
<keyword evidence="4" id="KW-1133">Transmembrane helix</keyword>
<dbReference type="InterPro" id="IPR000914">
    <property type="entry name" value="SBP_5_dom"/>
</dbReference>
<evidence type="ECO:0000256" key="1">
    <source>
        <dbReference type="ARBA" id="ARBA00005695"/>
    </source>
</evidence>